<protein>
    <submittedName>
        <fullName evidence="5">Short-chain dehydrogenase/reductase SDR</fullName>
    </submittedName>
</protein>
<evidence type="ECO:0000256" key="3">
    <source>
        <dbReference type="ARBA" id="ARBA00023027"/>
    </source>
</evidence>
<dbReference type="PANTHER" id="PTHR43477">
    <property type="entry name" value="DIHYDROANTICAPSIN 7-DEHYDROGENASE"/>
    <property type="match status" value="1"/>
</dbReference>
<evidence type="ECO:0000313" key="5">
    <source>
        <dbReference type="EMBL" id="CBH96223.1"/>
    </source>
</evidence>
<dbReference type="Gene3D" id="3.40.50.720">
    <property type="entry name" value="NAD(P)-binding Rossmann-like Domain"/>
    <property type="match status" value="1"/>
</dbReference>
<dbReference type="EMBL" id="CABM01000022">
    <property type="protein sequence ID" value="CBH96223.1"/>
    <property type="molecule type" value="Genomic_DNA"/>
</dbReference>
<dbReference type="InterPro" id="IPR057326">
    <property type="entry name" value="KR_dom"/>
</dbReference>
<feature type="domain" description="Ketoreductase" evidence="4">
    <location>
        <begin position="8"/>
        <end position="197"/>
    </location>
</feature>
<comment type="similarity">
    <text evidence="1">Belongs to the short-chain dehydrogenases/reductases (SDR) family.</text>
</comment>
<evidence type="ECO:0000256" key="1">
    <source>
        <dbReference type="ARBA" id="ARBA00006484"/>
    </source>
</evidence>
<organism evidence="5">
    <name type="scientific">mine drainage metagenome</name>
    <dbReference type="NCBI Taxonomy" id="410659"/>
    <lineage>
        <taxon>unclassified sequences</taxon>
        <taxon>metagenomes</taxon>
        <taxon>ecological metagenomes</taxon>
    </lineage>
</organism>
<dbReference type="InterPro" id="IPR002347">
    <property type="entry name" value="SDR_fam"/>
</dbReference>
<dbReference type="PANTHER" id="PTHR43477:SF4">
    <property type="entry name" value="DEHYDROGENASE_REDUCTASE SDR FAMILY MEMBER 6"/>
    <property type="match status" value="1"/>
</dbReference>
<name>E6PMS1_9ZZZZ</name>
<accession>E6PMS1</accession>
<evidence type="ECO:0000256" key="2">
    <source>
        <dbReference type="ARBA" id="ARBA00023002"/>
    </source>
</evidence>
<dbReference type="Pfam" id="PF13561">
    <property type="entry name" value="adh_short_C2"/>
    <property type="match status" value="1"/>
</dbReference>
<dbReference type="InterPro" id="IPR051122">
    <property type="entry name" value="SDR_DHRS6-like"/>
</dbReference>
<comment type="caution">
    <text evidence="5">The sequence shown here is derived from an EMBL/GenBank/DDBJ whole genome shotgun (WGS) entry which is preliminary data.</text>
</comment>
<keyword evidence="2" id="KW-0560">Oxidoreductase</keyword>
<dbReference type="SUPFAM" id="SSF51735">
    <property type="entry name" value="NAD(P)-binding Rossmann-fold domains"/>
    <property type="match status" value="1"/>
</dbReference>
<gene>
    <name evidence="5" type="ORF">CARN2_1214</name>
</gene>
<keyword evidence="3" id="KW-0520">NAD</keyword>
<sequence>MDLGLQGKVVLVTGGSKGIGLACAQRFAAEGARVAIASRDAARLKQAAAALQAEGVPVLTVAVDLCDAAQAARMAREVEAGLGPIDVLVNSAGAAKRTPPAELTAAHWHAAMDAKYFTTIHAIDAVLPGMARRGGGAIVNVVGMGGKLATPVHLAGGAANAALMLASAGLAHAFAAQGVRVNAVNPGITATGRMQEGLEAEARLTGKPVAELLAQRERALPLGRICTPQEVADVVVFLASARAGYVSGAVLSLDGAATPTVV</sequence>
<dbReference type="InterPro" id="IPR036291">
    <property type="entry name" value="NAD(P)-bd_dom_sf"/>
</dbReference>
<proteinExistence type="inferred from homology"/>
<evidence type="ECO:0000259" key="4">
    <source>
        <dbReference type="SMART" id="SM00822"/>
    </source>
</evidence>
<dbReference type="SMART" id="SM00822">
    <property type="entry name" value="PKS_KR"/>
    <property type="match status" value="1"/>
</dbReference>
<dbReference type="FunFam" id="3.40.50.720:FF:000084">
    <property type="entry name" value="Short-chain dehydrogenase reductase"/>
    <property type="match status" value="1"/>
</dbReference>
<reference evidence="5" key="1">
    <citation type="submission" date="2009-10" db="EMBL/GenBank/DDBJ databases">
        <title>Diversity of trophic interactions inside an arsenic-rich microbial ecosystem.</title>
        <authorList>
            <person name="Bertin P.N."/>
            <person name="Heinrich-Salmeron A."/>
            <person name="Pelletier E."/>
            <person name="Goulhen-Chollet F."/>
            <person name="Arsene-Ploetze F."/>
            <person name="Gallien S."/>
            <person name="Calteau A."/>
            <person name="Vallenet D."/>
            <person name="Casiot C."/>
            <person name="Chane-Woon-Ming B."/>
            <person name="Giloteaux L."/>
            <person name="Barakat M."/>
            <person name="Bonnefoy V."/>
            <person name="Bruneel O."/>
            <person name="Chandler M."/>
            <person name="Cleiss J."/>
            <person name="Duran R."/>
            <person name="Elbaz-Poulichet F."/>
            <person name="Fonknechten N."/>
            <person name="Lauga B."/>
            <person name="Mornico D."/>
            <person name="Ortet P."/>
            <person name="Schaeffer C."/>
            <person name="Siguier P."/>
            <person name="Alexander Thil Smith A."/>
            <person name="Van Dorsselaer A."/>
            <person name="Weissenbach J."/>
            <person name="Medigue C."/>
            <person name="Le Paslier D."/>
        </authorList>
    </citation>
    <scope>NUCLEOTIDE SEQUENCE</scope>
</reference>
<dbReference type="GO" id="GO:0016491">
    <property type="term" value="F:oxidoreductase activity"/>
    <property type="evidence" value="ECO:0007669"/>
    <property type="project" value="UniProtKB-KW"/>
</dbReference>
<dbReference type="PRINTS" id="PR00081">
    <property type="entry name" value="GDHRDH"/>
</dbReference>
<dbReference type="AlphaFoldDB" id="E6PMS1"/>